<evidence type="ECO:0008006" key="3">
    <source>
        <dbReference type="Google" id="ProtNLM"/>
    </source>
</evidence>
<organism evidence="1 2">
    <name type="scientific">Apiospora kogelbergensis</name>
    <dbReference type="NCBI Taxonomy" id="1337665"/>
    <lineage>
        <taxon>Eukaryota</taxon>
        <taxon>Fungi</taxon>
        <taxon>Dikarya</taxon>
        <taxon>Ascomycota</taxon>
        <taxon>Pezizomycotina</taxon>
        <taxon>Sordariomycetes</taxon>
        <taxon>Xylariomycetidae</taxon>
        <taxon>Amphisphaeriales</taxon>
        <taxon>Apiosporaceae</taxon>
        <taxon>Apiospora</taxon>
    </lineage>
</organism>
<dbReference type="Proteomes" id="UP001392437">
    <property type="component" value="Unassembled WGS sequence"/>
</dbReference>
<reference evidence="1 2" key="1">
    <citation type="submission" date="2023-01" db="EMBL/GenBank/DDBJ databases">
        <title>Analysis of 21 Apiospora genomes using comparative genomics revels a genus with tremendous synthesis potential of carbohydrate active enzymes and secondary metabolites.</title>
        <authorList>
            <person name="Sorensen T."/>
        </authorList>
    </citation>
    <scope>NUCLEOTIDE SEQUENCE [LARGE SCALE GENOMIC DNA]</scope>
    <source>
        <strain evidence="1 2">CBS 117206</strain>
    </source>
</reference>
<accession>A0AAW0R4V9</accession>
<evidence type="ECO:0000313" key="1">
    <source>
        <dbReference type="EMBL" id="KAK8123896.1"/>
    </source>
</evidence>
<evidence type="ECO:0000313" key="2">
    <source>
        <dbReference type="Proteomes" id="UP001392437"/>
    </source>
</evidence>
<gene>
    <name evidence="1" type="ORF">PG999_003814</name>
</gene>
<keyword evidence="2" id="KW-1185">Reference proteome</keyword>
<protein>
    <recommendedName>
        <fullName evidence="3">F-box domain-containing protein</fullName>
    </recommendedName>
</protein>
<proteinExistence type="predicted"/>
<name>A0AAW0R4V9_9PEZI</name>
<dbReference type="AlphaFoldDB" id="A0AAW0R4V9"/>
<comment type="caution">
    <text evidence="1">The sequence shown here is derived from an EMBL/GenBank/DDBJ whole genome shotgun (WGS) entry which is preliminary data.</text>
</comment>
<dbReference type="EMBL" id="JAQQWP010000003">
    <property type="protein sequence ID" value="KAK8123896.1"/>
    <property type="molecule type" value="Genomic_DNA"/>
</dbReference>
<sequence>MSVVTEASTMFFTLLPREVIALIMVEIVHVRGIKRAQRLRYVSKAWDEAIKRAIVESGMLDGRHIIRQSGCWAYQIAYRALHDSTLVQNGQVPMHLYIIRLVAERVTRHANSNINSNTFLRSEIATLKGSLDTICAMRQTPCMA</sequence>